<evidence type="ECO:0008006" key="4">
    <source>
        <dbReference type="Google" id="ProtNLM"/>
    </source>
</evidence>
<protein>
    <recommendedName>
        <fullName evidence="4">Preprotein translocase subunit SecA</fullName>
    </recommendedName>
</protein>
<feature type="compositionally biased region" description="Basic residues" evidence="1">
    <location>
        <begin position="808"/>
        <end position="823"/>
    </location>
</feature>
<accession>A0A7W7BS34</accession>
<name>A0A7W7BS34_9MICO</name>
<dbReference type="AlphaFoldDB" id="A0A7W7BS34"/>
<keyword evidence="3" id="KW-1185">Reference proteome</keyword>
<feature type="region of interest" description="Disordered" evidence="1">
    <location>
        <begin position="794"/>
        <end position="823"/>
    </location>
</feature>
<proteinExistence type="predicted"/>
<evidence type="ECO:0000313" key="2">
    <source>
        <dbReference type="EMBL" id="MBB4666781.1"/>
    </source>
</evidence>
<organism evidence="2 3">
    <name type="scientific">Microbacterium marinum</name>
    <dbReference type="NCBI Taxonomy" id="421115"/>
    <lineage>
        <taxon>Bacteria</taxon>
        <taxon>Bacillati</taxon>
        <taxon>Actinomycetota</taxon>
        <taxon>Actinomycetes</taxon>
        <taxon>Micrococcales</taxon>
        <taxon>Microbacteriaceae</taxon>
        <taxon>Microbacterium</taxon>
    </lineage>
</organism>
<reference evidence="2 3" key="1">
    <citation type="submission" date="2020-08" db="EMBL/GenBank/DDBJ databases">
        <title>Sequencing the genomes of 1000 actinobacteria strains.</title>
        <authorList>
            <person name="Klenk H.-P."/>
        </authorList>
    </citation>
    <scope>NUCLEOTIDE SEQUENCE [LARGE SCALE GENOMIC DNA]</scope>
    <source>
        <strain evidence="2 3">DSM 24947</strain>
    </source>
</reference>
<dbReference type="EMBL" id="JACHMD010000001">
    <property type="protein sequence ID" value="MBB4666781.1"/>
    <property type="molecule type" value="Genomic_DNA"/>
</dbReference>
<dbReference type="RefSeq" id="WP_184216627.1">
    <property type="nucleotide sequence ID" value="NZ_JACHMD010000001.1"/>
</dbReference>
<evidence type="ECO:0000313" key="3">
    <source>
        <dbReference type="Proteomes" id="UP000573729"/>
    </source>
</evidence>
<sequence length="823" mass="89156">MARRKLPDLEMVEADARGIEIGFERMAGILARLPDIDSHADLVKLAPGLIAAAVRRIEDAAEPFDAFDVLESLKMRELPMSLVGYSEREHDGMPAVIELAAVVLLARGAREAHEPSDANPGEAVEQIAEAARELLFLANFVSLTPPMAASAGSSESAAKAEIAQSLKTYELFVRNRQYQSIRDEHDPKLLGDDQVSRDMTEMLGFSYTEYIAIRRAIHEFSGDRLNAAADQFYGAFDDEAAAARWDFSSLPEDTRERAWKGLANLFIHPGARASFTADEIAVRSESEVSIVRAVLTLFAVPFDSGDPASNVRSYLEGDNPFSSKSLLVDAAGNYLSTGAQLGDDMVRTAVEKGLSEKAKARYVGVRTRVSEGLAGDYFGKMIGPAQKFTGLKYWAPAAGEGPEVVAQDETDVRSSAKQTEMDCLIVAEDVAICVEVKGAGLRKESRGGNAVKLASDLAKTVGEAASQADRARALIEANHGLHTPSGWLSLDGVREVHCVVVTLEDLGPAGIALDAMVRAGVVTTQRVPWIVSLHDLAVISRLVEEPAELLLYLRRRTSPTFAQVFHAVDELDLFMSFLSDGLFLEDDPDVVAAANPAAPPATAAERRRFQRSLVPKTVATHTDPLDQWMYAAESGGATDTNDYPKPTFRSEARIAALVNSMTRDRKPGWLRAGADLLAFSGDAQSRIANAIERTAAATRADGKWHNAFMSQMSAQGHFGLFIGSVPLGMSVAKATTQLERYARVKVHQVHADRSLGLVVSSSGEIVNVGYGNHEREEDPALDALTAQMSLTSVARMSRSMPPPSARRTTVRLRGKAKGKKRKR</sequence>
<comment type="caution">
    <text evidence="2">The sequence shown here is derived from an EMBL/GenBank/DDBJ whole genome shotgun (WGS) entry which is preliminary data.</text>
</comment>
<gene>
    <name evidence="2" type="ORF">BKA24_001490</name>
</gene>
<dbReference type="Proteomes" id="UP000573729">
    <property type="component" value="Unassembled WGS sequence"/>
</dbReference>
<evidence type="ECO:0000256" key="1">
    <source>
        <dbReference type="SAM" id="MobiDB-lite"/>
    </source>
</evidence>